<feature type="transmembrane region" description="Helical" evidence="4">
    <location>
        <begin position="20"/>
        <end position="36"/>
    </location>
</feature>
<dbReference type="SUPFAM" id="SSF51230">
    <property type="entry name" value="Single hybrid motif"/>
    <property type="match status" value="1"/>
</dbReference>
<keyword evidence="4" id="KW-0472">Membrane</keyword>
<keyword evidence="4" id="KW-0812">Transmembrane</keyword>
<dbReference type="PANTHER" id="PTHR32347">
    <property type="entry name" value="EFFLUX SYSTEM COMPONENT YKNX-RELATED"/>
    <property type="match status" value="1"/>
</dbReference>
<accession>A0ABW1YL98</accession>
<sequence length="418" mass="46416">MDVIKKKSKNKLLIRKYQFFLAVSVFAIILIAWMLFTSSTVSVSRSDILFERVERGDLEVITEGYGVLSSNKQQLLTSLTPATVKEILLKPGAEVTSGSVIVRLENPELMQELESAQQGLVQANANLRQLKLNNQREILGETAVLAEMNARYEAAILKREAEEKLVKKGIVPQLVYQESLLEEHQLAKRIEILERGIEQLKLVHEESVNIQQERLKQQQGELNIAQSRLDSLVVKASFTGVLQRLSVGLGQSLAPGQEIALIGSSTDLIALIRVPQRKVQQVAVGQVAMIDTRQDRIPGTVTRIDPIVQDNTVEVEISLPANLPVSARPQLNVDATISADTLKQIFYIKRPANVQPYSEMSLYRLDNTNSTAQLQTLEFGRQSGHYIEILSGASTNDVFIISDLSNLTNTESTLAIKP</sequence>
<dbReference type="InterPro" id="IPR011053">
    <property type="entry name" value="Single_hybrid_motif"/>
</dbReference>
<evidence type="ECO:0000256" key="2">
    <source>
        <dbReference type="ARBA" id="ARBA00023054"/>
    </source>
</evidence>
<feature type="coiled-coil region" evidence="3">
    <location>
        <begin position="106"/>
        <end position="165"/>
    </location>
</feature>
<feature type="coiled-coil region" evidence="3">
    <location>
        <begin position="208"/>
        <end position="235"/>
    </location>
</feature>
<evidence type="ECO:0000313" key="5">
    <source>
        <dbReference type="EMBL" id="MFC6632392.1"/>
    </source>
</evidence>
<keyword evidence="4" id="KW-1133">Transmembrane helix</keyword>
<name>A0ABW1YL98_9GAMM</name>
<dbReference type="Gene3D" id="2.40.50.100">
    <property type="match status" value="1"/>
</dbReference>
<protein>
    <submittedName>
        <fullName evidence="5">HlyD family secretion protein</fullName>
    </submittedName>
</protein>
<evidence type="ECO:0000256" key="3">
    <source>
        <dbReference type="SAM" id="Coils"/>
    </source>
</evidence>
<comment type="subcellular location">
    <subcellularLocation>
        <location evidence="1">Cell envelope</location>
    </subcellularLocation>
</comment>
<reference evidence="6" key="1">
    <citation type="journal article" date="2019" name="Int. J. Syst. Evol. Microbiol.">
        <title>The Global Catalogue of Microorganisms (GCM) 10K type strain sequencing project: providing services to taxonomists for standard genome sequencing and annotation.</title>
        <authorList>
            <consortium name="The Broad Institute Genomics Platform"/>
            <consortium name="The Broad Institute Genome Sequencing Center for Infectious Disease"/>
            <person name="Wu L."/>
            <person name="Ma J."/>
        </authorList>
    </citation>
    <scope>NUCLEOTIDE SEQUENCE [LARGE SCALE GENOMIC DNA]</scope>
    <source>
        <strain evidence="6">CGMCC 1.13718</strain>
    </source>
</reference>
<gene>
    <name evidence="5" type="ORF">ACFQBM_03825</name>
</gene>
<dbReference type="InterPro" id="IPR050465">
    <property type="entry name" value="UPF0194_transport"/>
</dbReference>
<keyword evidence="2 3" id="KW-0175">Coiled coil</keyword>
<dbReference type="PANTHER" id="PTHR32347:SF23">
    <property type="entry name" value="BLL5650 PROTEIN"/>
    <property type="match status" value="1"/>
</dbReference>
<dbReference type="Gene3D" id="2.40.30.170">
    <property type="match status" value="1"/>
</dbReference>
<evidence type="ECO:0000256" key="1">
    <source>
        <dbReference type="ARBA" id="ARBA00004196"/>
    </source>
</evidence>
<dbReference type="EMBL" id="JBHSVR010000001">
    <property type="protein sequence ID" value="MFC6632392.1"/>
    <property type="molecule type" value="Genomic_DNA"/>
</dbReference>
<comment type="caution">
    <text evidence="5">The sequence shown here is derived from an EMBL/GenBank/DDBJ whole genome shotgun (WGS) entry which is preliminary data.</text>
</comment>
<evidence type="ECO:0000256" key="4">
    <source>
        <dbReference type="SAM" id="Phobius"/>
    </source>
</evidence>
<evidence type="ECO:0000313" key="6">
    <source>
        <dbReference type="Proteomes" id="UP001596425"/>
    </source>
</evidence>
<keyword evidence="6" id="KW-1185">Reference proteome</keyword>
<proteinExistence type="predicted"/>
<organism evidence="5 6">
    <name type="scientific">Microbulbifer taiwanensis</name>
    <dbReference type="NCBI Taxonomy" id="986746"/>
    <lineage>
        <taxon>Bacteria</taxon>
        <taxon>Pseudomonadati</taxon>
        <taxon>Pseudomonadota</taxon>
        <taxon>Gammaproteobacteria</taxon>
        <taxon>Cellvibrionales</taxon>
        <taxon>Microbulbiferaceae</taxon>
        <taxon>Microbulbifer</taxon>
    </lineage>
</organism>
<dbReference type="Proteomes" id="UP001596425">
    <property type="component" value="Unassembled WGS sequence"/>
</dbReference>
<dbReference type="RefSeq" id="WP_193193460.1">
    <property type="nucleotide sequence ID" value="NZ_JACZFR010000047.1"/>
</dbReference>